<keyword evidence="2" id="KW-1185">Reference proteome</keyword>
<dbReference type="Proteomes" id="UP000634136">
    <property type="component" value="Unassembled WGS sequence"/>
</dbReference>
<sequence>MSSGSPCAAASSNHISRFETKPFAQPINVAYYHWLKRAANAPYQFDHPYSNADYVEEDG</sequence>
<organism evidence="1 2">
    <name type="scientific">Senna tora</name>
    <dbReference type="NCBI Taxonomy" id="362788"/>
    <lineage>
        <taxon>Eukaryota</taxon>
        <taxon>Viridiplantae</taxon>
        <taxon>Streptophyta</taxon>
        <taxon>Embryophyta</taxon>
        <taxon>Tracheophyta</taxon>
        <taxon>Spermatophyta</taxon>
        <taxon>Magnoliopsida</taxon>
        <taxon>eudicotyledons</taxon>
        <taxon>Gunneridae</taxon>
        <taxon>Pentapetalae</taxon>
        <taxon>rosids</taxon>
        <taxon>fabids</taxon>
        <taxon>Fabales</taxon>
        <taxon>Fabaceae</taxon>
        <taxon>Caesalpinioideae</taxon>
        <taxon>Cassia clade</taxon>
        <taxon>Senna</taxon>
    </lineage>
</organism>
<accession>A0A834TB02</accession>
<name>A0A834TB02_9FABA</name>
<protein>
    <submittedName>
        <fullName evidence="1">Uncharacterized protein</fullName>
    </submittedName>
</protein>
<comment type="caution">
    <text evidence="1">The sequence shown here is derived from an EMBL/GenBank/DDBJ whole genome shotgun (WGS) entry which is preliminary data.</text>
</comment>
<reference evidence="1" key="1">
    <citation type="submission" date="2020-09" db="EMBL/GenBank/DDBJ databases">
        <title>Genome-Enabled Discovery of Anthraquinone Biosynthesis in Senna tora.</title>
        <authorList>
            <person name="Kang S.-H."/>
            <person name="Pandey R.P."/>
            <person name="Lee C.-M."/>
            <person name="Sim J.-S."/>
            <person name="Jeong J.-T."/>
            <person name="Choi B.-S."/>
            <person name="Jung M."/>
            <person name="Ginzburg D."/>
            <person name="Zhao K."/>
            <person name="Won S.Y."/>
            <person name="Oh T.-J."/>
            <person name="Yu Y."/>
            <person name="Kim N.-H."/>
            <person name="Lee O.R."/>
            <person name="Lee T.-H."/>
            <person name="Bashyal P."/>
            <person name="Kim T.-S."/>
            <person name="Lee W.-H."/>
            <person name="Kawkins C."/>
            <person name="Kim C.-K."/>
            <person name="Kim J.S."/>
            <person name="Ahn B.O."/>
            <person name="Rhee S.Y."/>
            <person name="Sohng J.K."/>
        </authorList>
    </citation>
    <scope>NUCLEOTIDE SEQUENCE</scope>
    <source>
        <tissue evidence="1">Leaf</tissue>
    </source>
</reference>
<evidence type="ECO:0000313" key="1">
    <source>
        <dbReference type="EMBL" id="KAF7818535.1"/>
    </source>
</evidence>
<proteinExistence type="predicted"/>
<evidence type="ECO:0000313" key="2">
    <source>
        <dbReference type="Proteomes" id="UP000634136"/>
    </source>
</evidence>
<gene>
    <name evidence="1" type="ORF">G2W53_023990</name>
</gene>
<dbReference type="EMBL" id="JAAIUW010000008">
    <property type="protein sequence ID" value="KAF7818535.1"/>
    <property type="molecule type" value="Genomic_DNA"/>
</dbReference>
<dbReference type="AlphaFoldDB" id="A0A834TB02"/>